<dbReference type="AlphaFoldDB" id="A0A562QH92"/>
<evidence type="ECO:0000313" key="3">
    <source>
        <dbReference type="Proteomes" id="UP000315711"/>
    </source>
</evidence>
<organism evidence="2 3">
    <name type="scientific">Halalkalibacter nanhaiisediminis</name>
    <dbReference type="NCBI Taxonomy" id="688079"/>
    <lineage>
        <taxon>Bacteria</taxon>
        <taxon>Bacillati</taxon>
        <taxon>Bacillota</taxon>
        <taxon>Bacilli</taxon>
        <taxon>Bacillales</taxon>
        <taxon>Bacillaceae</taxon>
        <taxon>Halalkalibacter</taxon>
    </lineage>
</organism>
<dbReference type="EMBL" id="VLKZ01000005">
    <property type="protein sequence ID" value="TWI56085.1"/>
    <property type="molecule type" value="Genomic_DNA"/>
</dbReference>
<evidence type="ECO:0000313" key="2">
    <source>
        <dbReference type="EMBL" id="TWI56085.1"/>
    </source>
</evidence>
<dbReference type="Proteomes" id="UP000315711">
    <property type="component" value="Unassembled WGS sequence"/>
</dbReference>
<protein>
    <submittedName>
        <fullName evidence="2">Uncharacterized protein</fullName>
    </submittedName>
</protein>
<evidence type="ECO:0000256" key="1">
    <source>
        <dbReference type="SAM" id="Coils"/>
    </source>
</evidence>
<reference evidence="2 3" key="1">
    <citation type="journal article" date="2015" name="Stand. Genomic Sci.">
        <title>Genomic Encyclopedia of Bacterial and Archaeal Type Strains, Phase III: the genomes of soil and plant-associated and newly described type strains.</title>
        <authorList>
            <person name="Whitman W.B."/>
            <person name="Woyke T."/>
            <person name="Klenk H.P."/>
            <person name="Zhou Y."/>
            <person name="Lilburn T.G."/>
            <person name="Beck B.J."/>
            <person name="De Vos P."/>
            <person name="Vandamme P."/>
            <person name="Eisen J.A."/>
            <person name="Garrity G."/>
            <person name="Hugenholtz P."/>
            <person name="Kyrpides N.C."/>
        </authorList>
    </citation>
    <scope>NUCLEOTIDE SEQUENCE [LARGE SCALE GENOMIC DNA]</scope>
    <source>
        <strain evidence="2 3">CGMCC 1.10116</strain>
    </source>
</reference>
<comment type="caution">
    <text evidence="2">The sequence shown here is derived from an EMBL/GenBank/DDBJ whole genome shotgun (WGS) entry which is preliminary data.</text>
</comment>
<sequence length="114" mass="13377">METHKLSGYFPQEDRNRLSDLHEYFKEESIENVSINDALKVCVNHTYETFHVFGKIDIVHLKNENDELKNENSELKKRVRELELKEKENTKVIQTGIVGLMNCIDLLSKSRQSL</sequence>
<gene>
    <name evidence="2" type="ORF">IQ10_01973</name>
</gene>
<keyword evidence="3" id="KW-1185">Reference proteome</keyword>
<accession>A0A562QH92</accession>
<name>A0A562QH92_9BACI</name>
<dbReference type="RefSeq" id="WP_144450281.1">
    <property type="nucleotide sequence ID" value="NZ_VLKZ01000005.1"/>
</dbReference>
<keyword evidence="1" id="KW-0175">Coiled coil</keyword>
<proteinExistence type="predicted"/>
<feature type="coiled-coil region" evidence="1">
    <location>
        <begin position="58"/>
        <end position="88"/>
    </location>
</feature>